<dbReference type="SUPFAM" id="SSF51735">
    <property type="entry name" value="NAD(P)-binding Rossmann-fold domains"/>
    <property type="match status" value="1"/>
</dbReference>
<dbReference type="STRING" id="215243.A0A0D2ABK3"/>
<evidence type="ECO:0000313" key="4">
    <source>
        <dbReference type="Proteomes" id="UP000053342"/>
    </source>
</evidence>
<name>A0A0D2ABK3_9EURO</name>
<dbReference type="VEuPathDB" id="FungiDB:PV06_10347"/>
<dbReference type="RefSeq" id="XP_016257932.1">
    <property type="nucleotide sequence ID" value="XM_016411891.1"/>
</dbReference>
<dbReference type="Proteomes" id="UP000053342">
    <property type="component" value="Unassembled WGS sequence"/>
</dbReference>
<evidence type="ECO:0000256" key="2">
    <source>
        <dbReference type="ARBA" id="ARBA00023002"/>
    </source>
</evidence>
<dbReference type="GO" id="GO:0050664">
    <property type="term" value="F:oxidoreductase activity, acting on NAD(P)H, oxygen as acceptor"/>
    <property type="evidence" value="ECO:0007669"/>
    <property type="project" value="TreeGrafter"/>
</dbReference>
<proteinExistence type="inferred from homology"/>
<dbReference type="GO" id="GO:0016616">
    <property type="term" value="F:oxidoreductase activity, acting on the CH-OH group of donors, NAD or NADP as acceptor"/>
    <property type="evidence" value="ECO:0007669"/>
    <property type="project" value="UniProtKB-ARBA"/>
</dbReference>
<dbReference type="PRINTS" id="PR00081">
    <property type="entry name" value="GDHRDH"/>
</dbReference>
<dbReference type="Gene3D" id="3.40.50.720">
    <property type="entry name" value="NAD(P)-binding Rossmann-like Domain"/>
    <property type="match status" value="1"/>
</dbReference>
<comment type="similarity">
    <text evidence="1">Belongs to the short-chain dehydrogenases/reductases (SDR) family.</text>
</comment>
<dbReference type="InterPro" id="IPR036291">
    <property type="entry name" value="NAD(P)-bd_dom_sf"/>
</dbReference>
<keyword evidence="2" id="KW-0560">Oxidoreductase</keyword>
<dbReference type="EMBL" id="KN847343">
    <property type="protein sequence ID" value="KIW37716.1"/>
    <property type="molecule type" value="Genomic_DNA"/>
</dbReference>
<gene>
    <name evidence="3" type="ORF">PV06_10347</name>
</gene>
<reference evidence="3 4" key="1">
    <citation type="submission" date="2015-01" db="EMBL/GenBank/DDBJ databases">
        <title>The Genome Sequence of Exophiala oligosperma CBS72588.</title>
        <authorList>
            <consortium name="The Broad Institute Genomics Platform"/>
            <person name="Cuomo C."/>
            <person name="de Hoog S."/>
            <person name="Gorbushina A."/>
            <person name="Stielow B."/>
            <person name="Teixiera M."/>
            <person name="Abouelleil A."/>
            <person name="Chapman S.B."/>
            <person name="Priest M."/>
            <person name="Young S.K."/>
            <person name="Wortman J."/>
            <person name="Nusbaum C."/>
            <person name="Birren B."/>
        </authorList>
    </citation>
    <scope>NUCLEOTIDE SEQUENCE [LARGE SCALE GENOMIC DNA]</scope>
    <source>
        <strain evidence="3 4">CBS 72588</strain>
    </source>
</reference>
<keyword evidence="4" id="KW-1185">Reference proteome</keyword>
<evidence type="ECO:0000313" key="3">
    <source>
        <dbReference type="EMBL" id="KIW37716.1"/>
    </source>
</evidence>
<dbReference type="Pfam" id="PF00106">
    <property type="entry name" value="adh_short"/>
    <property type="match status" value="1"/>
</dbReference>
<evidence type="ECO:0000256" key="1">
    <source>
        <dbReference type="ARBA" id="ARBA00006484"/>
    </source>
</evidence>
<dbReference type="InterPro" id="IPR002347">
    <property type="entry name" value="SDR_fam"/>
</dbReference>
<organism evidence="3 4">
    <name type="scientific">Exophiala oligosperma</name>
    <dbReference type="NCBI Taxonomy" id="215243"/>
    <lineage>
        <taxon>Eukaryota</taxon>
        <taxon>Fungi</taxon>
        <taxon>Dikarya</taxon>
        <taxon>Ascomycota</taxon>
        <taxon>Pezizomycotina</taxon>
        <taxon>Eurotiomycetes</taxon>
        <taxon>Chaetothyriomycetidae</taxon>
        <taxon>Chaetothyriales</taxon>
        <taxon>Herpotrichiellaceae</taxon>
        <taxon>Exophiala</taxon>
    </lineage>
</organism>
<protein>
    <submittedName>
        <fullName evidence="3">Uncharacterized protein</fullName>
    </submittedName>
</protein>
<dbReference type="HOGENOM" id="CLU_010194_2_11_1"/>
<dbReference type="PANTHER" id="PTHR43008">
    <property type="entry name" value="BENZIL REDUCTASE"/>
    <property type="match status" value="1"/>
</dbReference>
<dbReference type="PANTHER" id="PTHR43008:SF8">
    <property type="entry name" value="BENZIL REDUCTASE ((S)-BENZOIN FORMING) IRC24"/>
    <property type="match status" value="1"/>
</dbReference>
<sequence>MASSSSMPLGSFNSANGKVIIVTGAGAGIGFAIANTLLDDEATSLVITIDVNTEKLKALIDLHSERLTVIQGDVSDRSVSQRAVETALNRRGKVDCLILNAGVLSPVGRVEATAVAEWKNLFDINFFALVHAIQLALPYLRRVNGQVLMTSSGVSLRPFPSWVPYACSKAAMNCLCSCLPTEEDQVRFLCVTPGIVDSGMQGQAREEHKSNMTPQQHEWLSSLHTKGELLRPQQPANSFAKLALRGIPKVLNGMVISWNDPRIDDE</sequence>
<dbReference type="GeneID" id="27362421"/>
<dbReference type="OrthoDB" id="4109642at2759"/>
<dbReference type="AlphaFoldDB" id="A0A0D2ABK3"/>
<accession>A0A0D2ABK3</accession>